<reference evidence="1" key="2">
    <citation type="submission" date="2019-06" db="EMBL/GenBank/DDBJ databases">
        <title>Genomics analysis of Aphanomyces spp. identifies a new class of oomycete effector associated with host adaptation.</title>
        <authorList>
            <person name="Gaulin E."/>
        </authorList>
    </citation>
    <scope>NUCLEOTIDE SEQUENCE</scope>
    <source>
        <strain evidence="1">CBS 578.67</strain>
    </source>
</reference>
<gene>
    <name evidence="2" type="primary">Aste57867_9652</name>
    <name evidence="1" type="ORF">As57867_009614</name>
    <name evidence="2" type="ORF">ASTE57867_9652</name>
</gene>
<proteinExistence type="predicted"/>
<organism evidence="2 3">
    <name type="scientific">Aphanomyces stellatus</name>
    <dbReference type="NCBI Taxonomy" id="120398"/>
    <lineage>
        <taxon>Eukaryota</taxon>
        <taxon>Sar</taxon>
        <taxon>Stramenopiles</taxon>
        <taxon>Oomycota</taxon>
        <taxon>Saprolegniomycetes</taxon>
        <taxon>Saprolegniales</taxon>
        <taxon>Verrucalvaceae</taxon>
        <taxon>Aphanomyces</taxon>
    </lineage>
</organism>
<dbReference type="Proteomes" id="UP000332933">
    <property type="component" value="Unassembled WGS sequence"/>
</dbReference>
<evidence type="ECO:0000313" key="2">
    <source>
        <dbReference type="EMBL" id="VFT86531.1"/>
    </source>
</evidence>
<sequence>MEPDAELAVPAHLILTYDGGQFYCKLCKAFLRANEDEAARHVKLKKHIALRMEHSASLDIELTGERILLDRLATAHRDAFSELLRLHYEALDTYIAHVEEHPCTGAPTHVASPPAAKTKRRDVADRALSHLPSSLVMSLCAQVCDRDGSIASPALMDVALQQLYQLSLDLDEKVQLVFLVYDSLKSRLHEMRAVYDAHFPMFLDWMRALTAQPPRHAHEVDALFALLRLVADFPPREASLRHAVADALRLMEATTDDDAS</sequence>
<dbReference type="OrthoDB" id="10615952at2759"/>
<protein>
    <submittedName>
        <fullName evidence="2">Aste57867_9652 protein</fullName>
    </submittedName>
</protein>
<keyword evidence="3" id="KW-1185">Reference proteome</keyword>
<dbReference type="EMBL" id="CAADRA010005175">
    <property type="protein sequence ID" value="VFT86531.1"/>
    <property type="molecule type" value="Genomic_DNA"/>
</dbReference>
<name>A0A485KNX5_9STRA</name>
<reference evidence="2 3" key="1">
    <citation type="submission" date="2019-03" db="EMBL/GenBank/DDBJ databases">
        <authorList>
            <person name="Gaulin E."/>
            <person name="Dumas B."/>
        </authorList>
    </citation>
    <scope>NUCLEOTIDE SEQUENCE [LARGE SCALE GENOMIC DNA]</scope>
    <source>
        <strain evidence="2">CBS 568.67</strain>
    </source>
</reference>
<dbReference type="EMBL" id="VJMH01005154">
    <property type="protein sequence ID" value="KAF0699811.1"/>
    <property type="molecule type" value="Genomic_DNA"/>
</dbReference>
<accession>A0A485KNX5</accession>
<dbReference type="AlphaFoldDB" id="A0A485KNX5"/>
<evidence type="ECO:0000313" key="1">
    <source>
        <dbReference type="EMBL" id="KAF0699811.1"/>
    </source>
</evidence>
<evidence type="ECO:0000313" key="3">
    <source>
        <dbReference type="Proteomes" id="UP000332933"/>
    </source>
</evidence>